<dbReference type="SUPFAM" id="SSF52141">
    <property type="entry name" value="Uracil-DNA glycosylase-like"/>
    <property type="match status" value="1"/>
</dbReference>
<comment type="caution">
    <text evidence="2">The sequence shown here is derived from an EMBL/GenBank/DDBJ whole genome shotgun (WGS) entry which is preliminary data.</text>
</comment>
<dbReference type="InterPro" id="IPR026353">
    <property type="entry name" value="Hypoxan-DNA_Glyclase"/>
</dbReference>
<evidence type="ECO:0000313" key="3">
    <source>
        <dbReference type="Proteomes" id="UP000265643"/>
    </source>
</evidence>
<dbReference type="InterPro" id="IPR005122">
    <property type="entry name" value="Uracil-DNA_glycosylase-like"/>
</dbReference>
<organism evidence="2 3">
    <name type="scientific">Mediterraneibacter butyricigenes</name>
    <dbReference type="NCBI Taxonomy" id="2316025"/>
    <lineage>
        <taxon>Bacteria</taxon>
        <taxon>Bacillati</taxon>
        <taxon>Bacillota</taxon>
        <taxon>Clostridia</taxon>
        <taxon>Lachnospirales</taxon>
        <taxon>Lachnospiraceae</taxon>
        <taxon>Mediterraneibacter</taxon>
    </lineage>
</organism>
<accession>A0A391P9J9</accession>
<evidence type="ECO:0000259" key="1">
    <source>
        <dbReference type="SMART" id="SM00986"/>
    </source>
</evidence>
<evidence type="ECO:0000313" key="2">
    <source>
        <dbReference type="EMBL" id="GCA67628.1"/>
    </source>
</evidence>
<dbReference type="Gene3D" id="3.40.470.10">
    <property type="entry name" value="Uracil-DNA glycosylase-like domain"/>
    <property type="match status" value="1"/>
</dbReference>
<dbReference type="InterPro" id="IPR036895">
    <property type="entry name" value="Uracil-DNA_glycosylase-like_sf"/>
</dbReference>
<dbReference type="Pfam" id="PF03167">
    <property type="entry name" value="UDG"/>
    <property type="match status" value="1"/>
</dbReference>
<dbReference type="EMBL" id="BHGK01000001">
    <property type="protein sequence ID" value="GCA67628.1"/>
    <property type="molecule type" value="Genomic_DNA"/>
</dbReference>
<gene>
    <name evidence="2" type="ORF">KGMB01110_20640</name>
</gene>
<reference evidence="3" key="1">
    <citation type="submission" date="2018-09" db="EMBL/GenBank/DDBJ databases">
        <title>Draft Genome Sequence of Mediterraneibacter sp. KCTC 15684.</title>
        <authorList>
            <person name="Kim J.S."/>
            <person name="Han K.I."/>
            <person name="Suh M.K."/>
            <person name="Lee K.C."/>
            <person name="Eom M.K."/>
            <person name="Lee J.H."/>
            <person name="Park S.H."/>
            <person name="Kang S.W."/>
            <person name="Park J.E."/>
            <person name="Oh B.S."/>
            <person name="Yu S.Y."/>
            <person name="Choi S.H."/>
            <person name="Lee D.H."/>
            <person name="Yoon H."/>
            <person name="Kim B."/>
            <person name="Yang S.J."/>
            <person name="Lee J.S."/>
        </authorList>
    </citation>
    <scope>NUCLEOTIDE SEQUENCE [LARGE SCALE GENOMIC DNA]</scope>
    <source>
        <strain evidence="3">KCTC 15684</strain>
    </source>
</reference>
<dbReference type="RefSeq" id="WP_119298227.1">
    <property type="nucleotide sequence ID" value="NZ_BHGK01000001.1"/>
</dbReference>
<proteinExistence type="predicted"/>
<dbReference type="AlphaFoldDB" id="A0A391P9J9"/>
<dbReference type="Proteomes" id="UP000265643">
    <property type="component" value="Unassembled WGS sequence"/>
</dbReference>
<protein>
    <submittedName>
        <fullName evidence="2">DNA-deoxyinosine glycosylase</fullName>
    </submittedName>
</protein>
<feature type="domain" description="Uracil-DNA glycosylase-like" evidence="1">
    <location>
        <begin position="11"/>
        <end position="162"/>
    </location>
</feature>
<dbReference type="CDD" id="cd10032">
    <property type="entry name" value="UDG-F6_HDG"/>
    <property type="match status" value="1"/>
</dbReference>
<dbReference type="SMART" id="SM00987">
    <property type="entry name" value="UreE_C"/>
    <property type="match status" value="1"/>
</dbReference>
<dbReference type="SMART" id="SM00986">
    <property type="entry name" value="UDG"/>
    <property type="match status" value="1"/>
</dbReference>
<sequence>MEYEHIVHTFQPVFDEHSEILILGTLPSVKSRENQFYYGHKQNRFWKVLAKICEESIPETIEEKKEMLLRNHIAIWDVIESCDIKGSSDSSIRNVVPTDLSWILEGSQVKKIFANGKKAGALYQKYQQQITGMEAIVLPSTSPANAAWSFERLYEEWKHQLTRNIGSIPAPDHPPVG</sequence>
<keyword evidence="3" id="KW-1185">Reference proteome</keyword>
<dbReference type="NCBIfam" id="TIGR04274">
    <property type="entry name" value="hypoxanDNAglyco"/>
    <property type="match status" value="1"/>
</dbReference>
<name>A0A391P9J9_9FIRM</name>